<comment type="caution">
    <text evidence="1">The sequence shown here is derived from an EMBL/GenBank/DDBJ whole genome shotgun (WGS) entry which is preliminary data.</text>
</comment>
<reference evidence="1" key="1">
    <citation type="submission" date="2019-12" db="EMBL/GenBank/DDBJ databases">
        <title>Novel species isolated from a subtropical stream in China.</title>
        <authorList>
            <person name="Lu H."/>
        </authorList>
    </citation>
    <scope>NUCLEOTIDE SEQUENCE [LARGE SCALE GENOMIC DNA]</scope>
    <source>
        <strain evidence="1">FT81W</strain>
    </source>
</reference>
<dbReference type="PRINTS" id="PR00507">
    <property type="entry name" value="N12N6MTFRASE"/>
</dbReference>
<protein>
    <recommendedName>
        <fullName evidence="3">Site-specific DNA-methyltransferase (adenine-specific)</fullName>
    </recommendedName>
</protein>
<dbReference type="EMBL" id="WWCX01000001">
    <property type="protein sequence ID" value="MYM92507.1"/>
    <property type="molecule type" value="Genomic_DNA"/>
</dbReference>
<dbReference type="Gene3D" id="3.40.50.150">
    <property type="entry name" value="Vaccinia Virus protein VP39"/>
    <property type="match status" value="1"/>
</dbReference>
<evidence type="ECO:0000313" key="1">
    <source>
        <dbReference type="EMBL" id="MYM92507.1"/>
    </source>
</evidence>
<dbReference type="GO" id="GO:0003676">
    <property type="term" value="F:nucleic acid binding"/>
    <property type="evidence" value="ECO:0007669"/>
    <property type="project" value="InterPro"/>
</dbReference>
<dbReference type="InterPro" id="IPR029063">
    <property type="entry name" value="SAM-dependent_MTases_sf"/>
</dbReference>
<dbReference type="CDD" id="cd02440">
    <property type="entry name" value="AdoMet_MTases"/>
    <property type="match status" value="1"/>
</dbReference>
<dbReference type="GO" id="GO:0032259">
    <property type="term" value="P:methylation"/>
    <property type="evidence" value="ECO:0007669"/>
    <property type="project" value="InterPro"/>
</dbReference>
<name>A0A845GIB2_9BURK</name>
<dbReference type="RefSeq" id="WP_161081772.1">
    <property type="nucleotide sequence ID" value="NZ_WWCX01000001.1"/>
</dbReference>
<evidence type="ECO:0008006" key="3">
    <source>
        <dbReference type="Google" id="ProtNLM"/>
    </source>
</evidence>
<dbReference type="SUPFAM" id="SSF53335">
    <property type="entry name" value="S-adenosyl-L-methionine-dependent methyltransferases"/>
    <property type="match status" value="1"/>
</dbReference>
<dbReference type="GO" id="GO:0008168">
    <property type="term" value="F:methyltransferase activity"/>
    <property type="evidence" value="ECO:0007669"/>
    <property type="project" value="InterPro"/>
</dbReference>
<proteinExistence type="predicted"/>
<organism evidence="1 2">
    <name type="scientific">Duganella vulcania</name>
    <dbReference type="NCBI Taxonomy" id="2692166"/>
    <lineage>
        <taxon>Bacteria</taxon>
        <taxon>Pseudomonadati</taxon>
        <taxon>Pseudomonadota</taxon>
        <taxon>Betaproteobacteria</taxon>
        <taxon>Burkholderiales</taxon>
        <taxon>Oxalobacteraceae</taxon>
        <taxon>Telluria group</taxon>
        <taxon>Duganella</taxon>
    </lineage>
</organism>
<dbReference type="AlphaFoldDB" id="A0A845GIB2"/>
<gene>
    <name evidence="1" type="ORF">GTP90_01375</name>
</gene>
<dbReference type="InterPro" id="IPR002052">
    <property type="entry name" value="DNA_methylase_N6_adenine_CS"/>
</dbReference>
<sequence length="137" mass="14560">MQAELLPMTSSTLFDAAAPARNSRLSQYFTPGWAAEMLVERHLAGLSPGSLVIEPAAGDGSFLAAIPSSLAAIGVEIDPAMAILARANSGREVIEGDFRTAVLPERADAIIGNPPFEADLISQFLDRSWHLLEEGLE</sequence>
<dbReference type="Proteomes" id="UP000447355">
    <property type="component" value="Unassembled WGS sequence"/>
</dbReference>
<evidence type="ECO:0000313" key="2">
    <source>
        <dbReference type="Proteomes" id="UP000447355"/>
    </source>
</evidence>
<dbReference type="PROSITE" id="PS00092">
    <property type="entry name" value="N6_MTASE"/>
    <property type="match status" value="1"/>
</dbReference>
<accession>A0A845GIB2</accession>